<dbReference type="EMBL" id="JBEPSM010000001">
    <property type="protein sequence ID" value="MET4634198.1"/>
    <property type="molecule type" value="Genomic_DNA"/>
</dbReference>
<name>A0ABV2R0E0_9HYPH</name>
<sequence>MTMQKTARYIQDLSTELSQLASQHELRDLAYLLSLAAEEARSSAETGTYTRLPPPHSPDEAA</sequence>
<reference evidence="2 3" key="1">
    <citation type="submission" date="2024-06" db="EMBL/GenBank/DDBJ databases">
        <title>Sorghum-associated microbial communities from plants grown in Nebraska, USA.</title>
        <authorList>
            <person name="Schachtman D."/>
        </authorList>
    </citation>
    <scope>NUCLEOTIDE SEQUENCE [LARGE SCALE GENOMIC DNA]</scope>
    <source>
        <strain evidence="2 3">3207</strain>
    </source>
</reference>
<keyword evidence="3" id="KW-1185">Reference proteome</keyword>
<comment type="caution">
    <text evidence="2">The sequence shown here is derived from an EMBL/GenBank/DDBJ whole genome shotgun (WGS) entry which is preliminary data.</text>
</comment>
<gene>
    <name evidence="2" type="ORF">ABIE08_002111</name>
</gene>
<dbReference type="Proteomes" id="UP001549321">
    <property type="component" value="Unassembled WGS sequence"/>
</dbReference>
<evidence type="ECO:0000256" key="1">
    <source>
        <dbReference type="SAM" id="MobiDB-lite"/>
    </source>
</evidence>
<accession>A0ABV2R0E0</accession>
<protein>
    <submittedName>
        <fullName evidence="2">Uncharacterized protein</fullName>
    </submittedName>
</protein>
<organism evidence="2 3">
    <name type="scientific">Kaistia defluvii</name>
    <dbReference type="NCBI Taxonomy" id="410841"/>
    <lineage>
        <taxon>Bacteria</taxon>
        <taxon>Pseudomonadati</taxon>
        <taxon>Pseudomonadota</taxon>
        <taxon>Alphaproteobacteria</taxon>
        <taxon>Hyphomicrobiales</taxon>
        <taxon>Kaistiaceae</taxon>
        <taxon>Kaistia</taxon>
    </lineage>
</organism>
<evidence type="ECO:0000313" key="3">
    <source>
        <dbReference type="Proteomes" id="UP001549321"/>
    </source>
</evidence>
<evidence type="ECO:0000313" key="2">
    <source>
        <dbReference type="EMBL" id="MET4634198.1"/>
    </source>
</evidence>
<feature type="region of interest" description="Disordered" evidence="1">
    <location>
        <begin position="41"/>
        <end position="62"/>
    </location>
</feature>
<proteinExistence type="predicted"/>